<comment type="caution">
    <text evidence="1">The sequence shown here is derived from an EMBL/GenBank/DDBJ whole genome shotgun (WGS) entry which is preliminary data.</text>
</comment>
<sequence>MGNMYYEHIIEHVYVLTKKENFDKKEDFFHIPFESRYLVKNQRYSVSGFPCMYLGTTPYTCYEELGRPKEQDMYFTKIEIPKDYNLITIGLLPYELKKHLCDQNDADNEEIIINYLKMIPIIMACSVKVDVSKKKGVFKEEYIVPQLITQWLITSDRSFDGILYFSTATCTHSRLNYRLYQNLVLPVKEIGCSGYCKKLLMEIKLTFPISASEIEFLKNMITNISKIMII</sequence>
<keyword evidence="2" id="KW-1185">Reference proteome</keyword>
<name>A0A7X3SJK4_9FIRM</name>
<dbReference type="AlphaFoldDB" id="A0A7X3SJK4"/>
<evidence type="ECO:0000313" key="2">
    <source>
        <dbReference type="Proteomes" id="UP000460412"/>
    </source>
</evidence>
<accession>A0A7X3SJK4</accession>
<organism evidence="1 2">
    <name type="scientific">Sporofaciens musculi</name>
    <dbReference type="NCBI Taxonomy" id="2681861"/>
    <lineage>
        <taxon>Bacteria</taxon>
        <taxon>Bacillati</taxon>
        <taxon>Bacillota</taxon>
        <taxon>Clostridia</taxon>
        <taxon>Lachnospirales</taxon>
        <taxon>Lachnospiraceae</taxon>
        <taxon>Sporofaciens</taxon>
    </lineage>
</organism>
<dbReference type="EMBL" id="WUQX01000001">
    <property type="protein sequence ID" value="MXP76494.1"/>
    <property type="molecule type" value="Genomic_DNA"/>
</dbReference>
<protein>
    <submittedName>
        <fullName evidence="1">RES domain-containing protein</fullName>
    </submittedName>
</protein>
<gene>
    <name evidence="1" type="ORF">GN277_14145</name>
</gene>
<proteinExistence type="predicted"/>
<reference evidence="1 2" key="1">
    <citation type="submission" date="2019-12" db="EMBL/GenBank/DDBJ databases">
        <title>Sporaefaciens musculi gen. nov., sp. nov., a novel bacterium isolated from the caecum of an obese mouse.</title>
        <authorList>
            <person name="Rasmussen T.S."/>
            <person name="Streidl T."/>
            <person name="Hitch T.C.A."/>
            <person name="Wortmann E."/>
            <person name="Deptula P."/>
            <person name="Hansen M."/>
            <person name="Nielsen D.S."/>
            <person name="Clavel T."/>
            <person name="Vogensen F.K."/>
        </authorList>
    </citation>
    <scope>NUCLEOTIDE SEQUENCE [LARGE SCALE GENOMIC DNA]</scope>
    <source>
        <strain evidence="1 2">WCA-9-b2</strain>
    </source>
</reference>
<dbReference type="Proteomes" id="UP000460412">
    <property type="component" value="Unassembled WGS sequence"/>
</dbReference>
<evidence type="ECO:0000313" key="1">
    <source>
        <dbReference type="EMBL" id="MXP76494.1"/>
    </source>
</evidence>
<dbReference type="RefSeq" id="WP_159751624.1">
    <property type="nucleotide sequence ID" value="NZ_WUQX01000001.1"/>
</dbReference>